<dbReference type="Gene3D" id="3.10.110.10">
    <property type="entry name" value="Ubiquitin Conjugating Enzyme"/>
    <property type="match status" value="1"/>
</dbReference>
<dbReference type="SUPFAM" id="SSF54495">
    <property type="entry name" value="UBC-like"/>
    <property type="match status" value="1"/>
</dbReference>
<dbReference type="Proteomes" id="UP000274822">
    <property type="component" value="Unassembled WGS sequence"/>
</dbReference>
<dbReference type="InterPro" id="IPR016135">
    <property type="entry name" value="UBQ-conjugating_enzyme/RWD"/>
</dbReference>
<evidence type="ECO:0000313" key="4">
    <source>
        <dbReference type="EMBL" id="RUS32104.1"/>
    </source>
</evidence>
<proteinExistence type="predicted"/>
<keyword evidence="2" id="KW-0732">Signal</keyword>
<dbReference type="SMART" id="SM00212">
    <property type="entry name" value="UBCc"/>
    <property type="match status" value="1"/>
</dbReference>
<reference evidence="4 5" key="1">
    <citation type="journal article" date="2018" name="New Phytol.">
        <title>Phylogenomics of Endogonaceae and evolution of mycorrhizas within Mucoromycota.</title>
        <authorList>
            <person name="Chang Y."/>
            <person name="Desiro A."/>
            <person name="Na H."/>
            <person name="Sandor L."/>
            <person name="Lipzen A."/>
            <person name="Clum A."/>
            <person name="Barry K."/>
            <person name="Grigoriev I.V."/>
            <person name="Martin F.M."/>
            <person name="Stajich J.E."/>
            <person name="Smith M.E."/>
            <person name="Bonito G."/>
            <person name="Spatafora J.W."/>
        </authorList>
    </citation>
    <scope>NUCLEOTIDE SEQUENCE [LARGE SCALE GENOMIC DNA]</scope>
    <source>
        <strain evidence="4 5">AD002</strain>
    </source>
</reference>
<evidence type="ECO:0000256" key="1">
    <source>
        <dbReference type="ARBA" id="ARBA00022786"/>
    </source>
</evidence>
<dbReference type="EMBL" id="RBNJ01002312">
    <property type="protein sequence ID" value="RUS32104.1"/>
    <property type="molecule type" value="Genomic_DNA"/>
</dbReference>
<dbReference type="AlphaFoldDB" id="A0A433QQP5"/>
<feature type="chain" id="PRO_5019075400" description="UBC core domain-containing protein" evidence="2">
    <location>
        <begin position="22"/>
        <end position="148"/>
    </location>
</feature>
<dbReference type="InterPro" id="IPR050113">
    <property type="entry name" value="Ub_conjugating_enzyme"/>
</dbReference>
<evidence type="ECO:0000259" key="3">
    <source>
        <dbReference type="PROSITE" id="PS50127"/>
    </source>
</evidence>
<evidence type="ECO:0000256" key="2">
    <source>
        <dbReference type="SAM" id="SignalP"/>
    </source>
</evidence>
<feature type="domain" description="UBC core" evidence="3">
    <location>
        <begin position="59"/>
        <end position="148"/>
    </location>
</feature>
<organism evidence="4 5">
    <name type="scientific">Jimgerdemannia flammicorona</name>
    <dbReference type="NCBI Taxonomy" id="994334"/>
    <lineage>
        <taxon>Eukaryota</taxon>
        <taxon>Fungi</taxon>
        <taxon>Fungi incertae sedis</taxon>
        <taxon>Mucoromycota</taxon>
        <taxon>Mucoromycotina</taxon>
        <taxon>Endogonomycetes</taxon>
        <taxon>Endogonales</taxon>
        <taxon>Endogonaceae</taxon>
        <taxon>Jimgerdemannia</taxon>
    </lineage>
</organism>
<keyword evidence="1" id="KW-0833">Ubl conjugation pathway</keyword>
<dbReference type="InterPro" id="IPR000608">
    <property type="entry name" value="UBC"/>
</dbReference>
<feature type="signal peptide" evidence="2">
    <location>
        <begin position="1"/>
        <end position="21"/>
    </location>
</feature>
<evidence type="ECO:0000313" key="5">
    <source>
        <dbReference type="Proteomes" id="UP000274822"/>
    </source>
</evidence>
<keyword evidence="5" id="KW-1185">Reference proteome</keyword>
<gene>
    <name evidence="4" type="ORF">BC938DRAFT_476271</name>
</gene>
<protein>
    <recommendedName>
        <fullName evidence="3">UBC core domain-containing protein</fullName>
    </recommendedName>
</protein>
<sequence length="148" mass="16391">MFLGLLRFMVTKALLYYGSYSGLECLPRGHVECQATPPSLLYLSYQSSKMYSNKSMGSTALKRLMTEYKELTLNAPEGITAGPVTEDSFFEWEALIAGPEGTPYEGGIFPATLTFPRDYPLSPPAMKFTCDMFHPNGISSRQHSPVSL</sequence>
<dbReference type="Pfam" id="PF00179">
    <property type="entry name" value="UQ_con"/>
    <property type="match status" value="1"/>
</dbReference>
<dbReference type="PANTHER" id="PTHR24067">
    <property type="entry name" value="UBIQUITIN-CONJUGATING ENZYME E2"/>
    <property type="match status" value="1"/>
</dbReference>
<accession>A0A433QQP5</accession>
<comment type="caution">
    <text evidence="4">The sequence shown here is derived from an EMBL/GenBank/DDBJ whole genome shotgun (WGS) entry which is preliminary data.</text>
</comment>
<name>A0A433QQP5_9FUNG</name>
<dbReference type="PROSITE" id="PS50127">
    <property type="entry name" value="UBC_2"/>
    <property type="match status" value="1"/>
</dbReference>